<feature type="compositionally biased region" description="Polar residues" evidence="1">
    <location>
        <begin position="229"/>
        <end position="247"/>
    </location>
</feature>
<dbReference type="Proteomes" id="UP001331761">
    <property type="component" value="Unassembled WGS sequence"/>
</dbReference>
<keyword evidence="3" id="KW-1185">Reference proteome</keyword>
<reference evidence="2 3" key="1">
    <citation type="submission" date="2019-10" db="EMBL/GenBank/DDBJ databases">
        <title>Assembly and Annotation for the nematode Trichostrongylus colubriformis.</title>
        <authorList>
            <person name="Martin J."/>
        </authorList>
    </citation>
    <scope>NUCLEOTIDE SEQUENCE [LARGE SCALE GENOMIC DNA]</scope>
    <source>
        <strain evidence="2">G859</strain>
        <tissue evidence="2">Whole worm</tissue>
    </source>
</reference>
<name>A0AAN8FEP6_TRICO</name>
<organism evidence="2 3">
    <name type="scientific">Trichostrongylus colubriformis</name>
    <name type="common">Black scour worm</name>
    <dbReference type="NCBI Taxonomy" id="6319"/>
    <lineage>
        <taxon>Eukaryota</taxon>
        <taxon>Metazoa</taxon>
        <taxon>Ecdysozoa</taxon>
        <taxon>Nematoda</taxon>
        <taxon>Chromadorea</taxon>
        <taxon>Rhabditida</taxon>
        <taxon>Rhabditina</taxon>
        <taxon>Rhabditomorpha</taxon>
        <taxon>Strongyloidea</taxon>
        <taxon>Trichostrongylidae</taxon>
        <taxon>Trichostrongylus</taxon>
    </lineage>
</organism>
<evidence type="ECO:0000256" key="1">
    <source>
        <dbReference type="SAM" id="MobiDB-lite"/>
    </source>
</evidence>
<protein>
    <submittedName>
        <fullName evidence="2">Uncharacterized protein</fullName>
    </submittedName>
</protein>
<feature type="compositionally biased region" description="Polar residues" evidence="1">
    <location>
        <begin position="154"/>
        <end position="163"/>
    </location>
</feature>
<feature type="compositionally biased region" description="Low complexity" evidence="1">
    <location>
        <begin position="265"/>
        <end position="300"/>
    </location>
</feature>
<feature type="region of interest" description="Disordered" evidence="1">
    <location>
        <begin position="35"/>
        <end position="309"/>
    </location>
</feature>
<feature type="compositionally biased region" description="Low complexity" evidence="1">
    <location>
        <begin position="132"/>
        <end position="149"/>
    </location>
</feature>
<dbReference type="EMBL" id="WIXE01012806">
    <property type="protein sequence ID" value="KAK5975635.1"/>
    <property type="molecule type" value="Genomic_DNA"/>
</dbReference>
<feature type="compositionally biased region" description="Low complexity" evidence="1">
    <location>
        <begin position="164"/>
        <end position="193"/>
    </location>
</feature>
<proteinExistence type="predicted"/>
<feature type="compositionally biased region" description="Basic and acidic residues" evidence="1">
    <location>
        <begin position="35"/>
        <end position="59"/>
    </location>
</feature>
<sequence>KHALEAESSRSLNSIHIDPALNELVVIGSAVENIEGSKESASRVKSAESLESKSKEAIMPKKSMSQEPISKSVEAVSAEPVSKSAEVVSAPRYAPQPPVPTTVVRRPVPRPATPPFGIAKAVPTLETPPAKSRPATMSAATPPRSPTTTEGDRSTTQSLQTDGSRSSRSLIASSDQPTSTTTKSSKTNDTSESPSIRTRKSTRSPRQGSFFPIRTAALATPFRRDTIGLHQQQPPQPSRETTSSANRINAIFSADSLSDESEIQRGSLGRTSGSRSTTRGGSRTSTKTSPSTTSGRTTRSASPYYRWNP</sequence>
<comment type="caution">
    <text evidence="2">The sequence shown here is derived from an EMBL/GenBank/DDBJ whole genome shotgun (WGS) entry which is preliminary data.</text>
</comment>
<dbReference type="AlphaFoldDB" id="A0AAN8FEP6"/>
<gene>
    <name evidence="2" type="ORF">GCK32_009405</name>
</gene>
<evidence type="ECO:0000313" key="3">
    <source>
        <dbReference type="Proteomes" id="UP001331761"/>
    </source>
</evidence>
<accession>A0AAN8FEP6</accession>
<evidence type="ECO:0000313" key="2">
    <source>
        <dbReference type="EMBL" id="KAK5975635.1"/>
    </source>
</evidence>
<feature type="non-terminal residue" evidence="2">
    <location>
        <position position="1"/>
    </location>
</feature>